<dbReference type="PANTHER" id="PTHR48081">
    <property type="entry name" value="AB HYDROLASE SUPERFAMILY PROTEIN C4A8.06C"/>
    <property type="match status" value="1"/>
</dbReference>
<dbReference type="Gene3D" id="3.40.50.1820">
    <property type="entry name" value="alpha/beta hydrolase"/>
    <property type="match status" value="1"/>
</dbReference>
<reference evidence="4 5" key="1">
    <citation type="submission" date="2020-06" db="EMBL/GenBank/DDBJ databases">
        <authorList>
            <person name="Duchaud E."/>
        </authorList>
    </citation>
    <scope>NUCLEOTIDE SEQUENCE [LARGE SCALE GENOMIC DNA]</scope>
    <source>
        <strain evidence="4">Alteromonas fortis</strain>
    </source>
</reference>
<dbReference type="InterPro" id="IPR049492">
    <property type="entry name" value="BD-FAE-like_dom"/>
</dbReference>
<dbReference type="GO" id="GO:0016787">
    <property type="term" value="F:hydrolase activity"/>
    <property type="evidence" value="ECO:0007669"/>
    <property type="project" value="UniProtKB-KW"/>
</dbReference>
<dbReference type="AlphaFoldDB" id="A0A6T9Y0T2"/>
<evidence type="ECO:0000256" key="2">
    <source>
        <dbReference type="SAM" id="SignalP"/>
    </source>
</evidence>
<sequence length="409" mass="43762">MVLYDLIEIKTINMKSYIKAISPITLAVLAALLPAVNTQATPLLNEGGVNNNVTNNDTHASDRVTYDDTHVSERNLVSGGASSAPSNDTHANSKLHAGPQELTFTLGVTQTTPNYKDTHTNDANLSLINALNDTHANIDVNAHSHEIPRTLTQVPYSALGVLPTSEHDSQFSYGDDPLQTVHVWHGRGGDENEFAGDAVIFVHGGCWLNAYGYDHAKGFYHALAELGMGVYAMEYRRVGDEGGGWPGSLEDVTSAVKASIENIEATGDSGNIYLVGHSAGGHLGLLAAQQLSSSDVSESIKQVIGLAAITNVQSYALGENSCQTATPQFMGGMPTENKREYQTATPDAAAIKPTVILLQGNEDSIVPEHHATMPGVKNRIITNGGHFDWLHPESTSFDALLEVMSQHDK</sequence>
<evidence type="ECO:0000313" key="4">
    <source>
        <dbReference type="EMBL" id="CAB9493595.1"/>
    </source>
</evidence>
<proteinExistence type="predicted"/>
<keyword evidence="2" id="KW-0732">Signal</keyword>
<dbReference type="SUPFAM" id="SSF53474">
    <property type="entry name" value="alpha/beta-Hydrolases"/>
    <property type="match status" value="1"/>
</dbReference>
<dbReference type="InterPro" id="IPR029058">
    <property type="entry name" value="AB_hydrolase_fold"/>
</dbReference>
<feature type="domain" description="BD-FAE-like" evidence="3">
    <location>
        <begin position="197"/>
        <end position="371"/>
    </location>
</feature>
<accession>A0A6T9Y0T2</accession>
<evidence type="ECO:0000256" key="1">
    <source>
        <dbReference type="ARBA" id="ARBA00022801"/>
    </source>
</evidence>
<dbReference type="Pfam" id="PF20434">
    <property type="entry name" value="BD-FAE"/>
    <property type="match status" value="1"/>
</dbReference>
<organism evidence="4 5">
    <name type="scientific">Alteromonas macleodii</name>
    <name type="common">Pseudoalteromonas macleodii</name>
    <dbReference type="NCBI Taxonomy" id="28108"/>
    <lineage>
        <taxon>Bacteria</taxon>
        <taxon>Pseudomonadati</taxon>
        <taxon>Pseudomonadota</taxon>
        <taxon>Gammaproteobacteria</taxon>
        <taxon>Alteromonadales</taxon>
        <taxon>Alteromonadaceae</taxon>
        <taxon>Alteromonas/Salinimonas group</taxon>
        <taxon>Alteromonas</taxon>
    </lineage>
</organism>
<name>A0A6T9Y0T2_ALTMA</name>
<feature type="chain" id="PRO_5029618580" evidence="2">
    <location>
        <begin position="41"/>
        <end position="409"/>
    </location>
</feature>
<evidence type="ECO:0000313" key="5">
    <source>
        <dbReference type="Proteomes" id="UP000509458"/>
    </source>
</evidence>
<evidence type="ECO:0000259" key="3">
    <source>
        <dbReference type="Pfam" id="PF20434"/>
    </source>
</evidence>
<keyword evidence="1" id="KW-0378">Hydrolase</keyword>
<dbReference type="EMBL" id="LR812090">
    <property type="protein sequence ID" value="CAB9493595.1"/>
    <property type="molecule type" value="Genomic_DNA"/>
</dbReference>
<feature type="signal peptide" evidence="2">
    <location>
        <begin position="1"/>
        <end position="40"/>
    </location>
</feature>
<dbReference type="Proteomes" id="UP000509458">
    <property type="component" value="Chromosome"/>
</dbReference>
<gene>
    <name evidence="4" type="ORF">ALFOR1_30519</name>
</gene>
<dbReference type="InterPro" id="IPR050300">
    <property type="entry name" value="GDXG_lipolytic_enzyme"/>
</dbReference>
<protein>
    <submittedName>
        <fullName evidence="4">Esterase/lipase</fullName>
    </submittedName>
</protein>